<evidence type="ECO:0000256" key="4">
    <source>
        <dbReference type="ARBA" id="ARBA00023014"/>
    </source>
</evidence>
<dbReference type="GO" id="GO:0046872">
    <property type="term" value="F:metal ion binding"/>
    <property type="evidence" value="ECO:0007669"/>
    <property type="project" value="UniProtKB-KW"/>
</dbReference>
<dbReference type="SUPFAM" id="SSF50022">
    <property type="entry name" value="ISP domain"/>
    <property type="match status" value="1"/>
</dbReference>
<keyword evidence="1" id="KW-0001">2Fe-2S</keyword>
<dbReference type="InterPro" id="IPR036922">
    <property type="entry name" value="Rieske_2Fe-2S_sf"/>
</dbReference>
<dbReference type="RefSeq" id="WP_119357359.1">
    <property type="nucleotide sequence ID" value="NZ_BJXM01000001.1"/>
</dbReference>
<feature type="domain" description="Rieske" evidence="7">
    <location>
        <begin position="67"/>
        <end position="173"/>
    </location>
</feature>
<dbReference type="EC" id="1.20.9.1" evidence="8"/>
<keyword evidence="6" id="KW-0812">Transmembrane</keyword>
<name>A0A399FBC9_9DEIN</name>
<sequence>MKLTRRDFIWIVPSAVTAGFFAWLGWRTVNIQLLKKGVGEPVWKDGPRVLVASLAELDAPWKFRYFGYPFRGGELPAVVFSLPQAVSGGLSVGGQHFLALSRVCTHMGCTVNFVDNPELGAIAYNHRTDHPFLGCPCHFGAYEPLQAGKAVYGPPEYPLPRLRLEQVGPELYVTGYEIPFRPFEKG</sequence>
<dbReference type="GO" id="GO:0016020">
    <property type="term" value="C:membrane"/>
    <property type="evidence" value="ECO:0007669"/>
    <property type="project" value="InterPro"/>
</dbReference>
<evidence type="ECO:0000256" key="2">
    <source>
        <dbReference type="ARBA" id="ARBA00022723"/>
    </source>
</evidence>
<evidence type="ECO:0000256" key="1">
    <source>
        <dbReference type="ARBA" id="ARBA00022714"/>
    </source>
</evidence>
<evidence type="ECO:0000259" key="7">
    <source>
        <dbReference type="PROSITE" id="PS51296"/>
    </source>
</evidence>
<protein>
    <submittedName>
        <fullName evidence="8">Arsenite oxidase subunit AioB</fullName>
        <ecNumber evidence="8">1.20.9.1</ecNumber>
    </submittedName>
</protein>
<keyword evidence="2" id="KW-0479">Metal-binding</keyword>
<keyword evidence="6" id="KW-0472">Membrane</keyword>
<dbReference type="GO" id="GO:0050611">
    <property type="term" value="F:arsenate reductase (azurin) activity"/>
    <property type="evidence" value="ECO:0007669"/>
    <property type="project" value="UniProtKB-EC"/>
</dbReference>
<keyword evidence="5" id="KW-1015">Disulfide bond</keyword>
<dbReference type="PRINTS" id="PR00162">
    <property type="entry name" value="RIESKE"/>
</dbReference>
<keyword evidence="9" id="KW-1185">Reference proteome</keyword>
<dbReference type="Proteomes" id="UP000266178">
    <property type="component" value="Unassembled WGS sequence"/>
</dbReference>
<dbReference type="EMBL" id="QWLB01000023">
    <property type="protein sequence ID" value="RIH92212.1"/>
    <property type="molecule type" value="Genomic_DNA"/>
</dbReference>
<evidence type="ECO:0000256" key="5">
    <source>
        <dbReference type="ARBA" id="ARBA00023157"/>
    </source>
</evidence>
<organism evidence="8 9">
    <name type="scientific">Meiothermus granaticius NBRC 107808</name>
    <dbReference type="NCBI Taxonomy" id="1227551"/>
    <lineage>
        <taxon>Bacteria</taxon>
        <taxon>Thermotogati</taxon>
        <taxon>Deinococcota</taxon>
        <taxon>Deinococci</taxon>
        <taxon>Thermales</taxon>
        <taxon>Thermaceae</taxon>
        <taxon>Meiothermus</taxon>
    </lineage>
</organism>
<gene>
    <name evidence="8" type="primary">aioB_1</name>
    <name evidence="8" type="ORF">Mgrana_01881</name>
</gene>
<keyword evidence="3" id="KW-0408">Iron</keyword>
<dbReference type="InterPro" id="IPR005805">
    <property type="entry name" value="Rieske_Fe-S_prot_C"/>
</dbReference>
<feature type="transmembrane region" description="Helical" evidence="6">
    <location>
        <begin position="7"/>
        <end position="26"/>
    </location>
</feature>
<keyword evidence="8" id="KW-0560">Oxidoreductase</keyword>
<dbReference type="PROSITE" id="PS51296">
    <property type="entry name" value="RIESKE"/>
    <property type="match status" value="1"/>
</dbReference>
<accession>A0A399FBC9</accession>
<keyword evidence="6" id="KW-1133">Transmembrane helix</keyword>
<keyword evidence="4" id="KW-0411">Iron-sulfur</keyword>
<dbReference type="InterPro" id="IPR017941">
    <property type="entry name" value="Rieske_2Fe-2S"/>
</dbReference>
<dbReference type="OrthoDB" id="9767869at2"/>
<evidence type="ECO:0000256" key="3">
    <source>
        <dbReference type="ARBA" id="ARBA00023004"/>
    </source>
</evidence>
<evidence type="ECO:0000313" key="8">
    <source>
        <dbReference type="EMBL" id="RIH92212.1"/>
    </source>
</evidence>
<dbReference type="GO" id="GO:0051537">
    <property type="term" value="F:2 iron, 2 sulfur cluster binding"/>
    <property type="evidence" value="ECO:0007669"/>
    <property type="project" value="UniProtKB-KW"/>
</dbReference>
<dbReference type="AlphaFoldDB" id="A0A399FBC9"/>
<comment type="caution">
    <text evidence="8">The sequence shown here is derived from an EMBL/GenBank/DDBJ whole genome shotgun (WGS) entry which is preliminary data.</text>
</comment>
<proteinExistence type="predicted"/>
<evidence type="ECO:0000256" key="6">
    <source>
        <dbReference type="SAM" id="Phobius"/>
    </source>
</evidence>
<dbReference type="Gene3D" id="2.102.10.10">
    <property type="entry name" value="Rieske [2Fe-2S] iron-sulphur domain"/>
    <property type="match status" value="1"/>
</dbReference>
<reference evidence="8 9" key="1">
    <citation type="submission" date="2018-08" db="EMBL/GenBank/DDBJ databases">
        <title>Meiothermus granaticius genome AF-68 sequencing project.</title>
        <authorList>
            <person name="Da Costa M.S."/>
            <person name="Albuquerque L."/>
            <person name="Raposo P."/>
            <person name="Froufe H.J.C."/>
            <person name="Barroso C.S."/>
            <person name="Egas C."/>
        </authorList>
    </citation>
    <scope>NUCLEOTIDE SEQUENCE [LARGE SCALE GENOMIC DNA]</scope>
    <source>
        <strain evidence="8 9">AF-68</strain>
    </source>
</reference>
<dbReference type="Pfam" id="PF00355">
    <property type="entry name" value="Rieske"/>
    <property type="match status" value="1"/>
</dbReference>
<evidence type="ECO:0000313" key="9">
    <source>
        <dbReference type="Proteomes" id="UP000266178"/>
    </source>
</evidence>